<keyword evidence="2 3" id="KW-0456">Lyase</keyword>
<reference evidence="6" key="2">
    <citation type="submission" date="2021-04" db="EMBL/GenBank/DDBJ databases">
        <authorList>
            <person name="Liu J."/>
        </authorList>
    </citation>
    <scope>NUCLEOTIDE SEQUENCE</scope>
    <source>
        <strain evidence="6">BAD-6</strain>
    </source>
</reference>
<evidence type="ECO:0000313" key="6">
    <source>
        <dbReference type="EMBL" id="MBR0599420.1"/>
    </source>
</evidence>
<evidence type="ECO:0000256" key="1">
    <source>
        <dbReference type="ARBA" id="ARBA00007592"/>
    </source>
</evidence>
<dbReference type="PANTHER" id="PTHR12128:SF66">
    <property type="entry name" value="4-HYDROXY-2-OXOGLUTARATE ALDOLASE, MITOCHONDRIAL"/>
    <property type="match status" value="1"/>
</dbReference>
<dbReference type="GO" id="GO:0008840">
    <property type="term" value="F:4-hydroxy-tetrahydrodipicolinate synthase activity"/>
    <property type="evidence" value="ECO:0007669"/>
    <property type="project" value="TreeGrafter"/>
</dbReference>
<dbReference type="InterPro" id="IPR002220">
    <property type="entry name" value="DapA-like"/>
</dbReference>
<dbReference type="CDD" id="cd00408">
    <property type="entry name" value="DHDPS-like"/>
    <property type="match status" value="1"/>
</dbReference>
<dbReference type="Gene3D" id="3.20.20.70">
    <property type="entry name" value="Aldolase class I"/>
    <property type="match status" value="1"/>
</dbReference>
<feature type="active site" description="Schiff-base intermediate with substrate" evidence="4">
    <location>
        <position position="166"/>
    </location>
</feature>
<reference evidence="6" key="1">
    <citation type="submission" date="2021-04" db="EMBL/GenBank/DDBJ databases">
        <title>Sinoanaerobacter chloroacetimidivorans sp. nov., an obligate anaerobic bacterium isolated from anaerobic sludge.</title>
        <authorList>
            <person name="Bao Y."/>
        </authorList>
    </citation>
    <scope>NUCLEOTIDE SEQUENCE</scope>
    <source>
        <strain evidence="6">BAD-6</strain>
    </source>
</reference>
<dbReference type="PANTHER" id="PTHR12128">
    <property type="entry name" value="DIHYDRODIPICOLINATE SYNTHASE"/>
    <property type="match status" value="1"/>
</dbReference>
<dbReference type="RefSeq" id="WP_227019556.1">
    <property type="nucleotide sequence ID" value="NZ_JAGSND010000013.1"/>
</dbReference>
<dbReference type="SUPFAM" id="SSF51569">
    <property type="entry name" value="Aldolase"/>
    <property type="match status" value="1"/>
</dbReference>
<name>A0A8J7W5Q5_9FIRM</name>
<feature type="binding site" evidence="5">
    <location>
        <position position="210"/>
    </location>
    <ligand>
        <name>pyruvate</name>
        <dbReference type="ChEBI" id="CHEBI:15361"/>
    </ligand>
</feature>
<feature type="active site" description="Proton donor/acceptor" evidence="4">
    <location>
        <position position="138"/>
    </location>
</feature>
<comment type="caution">
    <text evidence="6">The sequence shown here is derived from an EMBL/GenBank/DDBJ whole genome shotgun (WGS) entry which is preliminary data.</text>
</comment>
<dbReference type="Proteomes" id="UP000675664">
    <property type="component" value="Unassembled WGS sequence"/>
</dbReference>
<evidence type="ECO:0000256" key="2">
    <source>
        <dbReference type="ARBA" id="ARBA00023239"/>
    </source>
</evidence>
<evidence type="ECO:0000256" key="4">
    <source>
        <dbReference type="PIRSR" id="PIRSR001365-1"/>
    </source>
</evidence>
<dbReference type="Pfam" id="PF00701">
    <property type="entry name" value="DHDPS"/>
    <property type="match status" value="1"/>
</dbReference>
<evidence type="ECO:0000256" key="3">
    <source>
        <dbReference type="PIRNR" id="PIRNR001365"/>
    </source>
</evidence>
<accession>A0A8J7W5Q5</accession>
<comment type="similarity">
    <text evidence="1 3">Belongs to the DapA family.</text>
</comment>
<organism evidence="6 7">
    <name type="scientific">Sinanaerobacter chloroacetimidivorans</name>
    <dbReference type="NCBI Taxonomy" id="2818044"/>
    <lineage>
        <taxon>Bacteria</taxon>
        <taxon>Bacillati</taxon>
        <taxon>Bacillota</taxon>
        <taxon>Clostridia</taxon>
        <taxon>Peptostreptococcales</taxon>
        <taxon>Anaerovoracaceae</taxon>
        <taxon>Sinanaerobacter</taxon>
    </lineage>
</organism>
<dbReference type="SMART" id="SM01130">
    <property type="entry name" value="DHDPS"/>
    <property type="match status" value="1"/>
</dbReference>
<evidence type="ECO:0000256" key="5">
    <source>
        <dbReference type="PIRSR" id="PIRSR001365-2"/>
    </source>
</evidence>
<evidence type="ECO:0000313" key="7">
    <source>
        <dbReference type="Proteomes" id="UP000675664"/>
    </source>
</evidence>
<protein>
    <submittedName>
        <fullName evidence="6">Dihydrodipicolinate synthase family protein</fullName>
    </submittedName>
</protein>
<keyword evidence="7" id="KW-1185">Reference proteome</keyword>
<dbReference type="EMBL" id="JAGSND010000013">
    <property type="protein sequence ID" value="MBR0599420.1"/>
    <property type="molecule type" value="Genomic_DNA"/>
</dbReference>
<dbReference type="AlphaFoldDB" id="A0A8J7W5Q5"/>
<dbReference type="InterPro" id="IPR013785">
    <property type="entry name" value="Aldolase_TIM"/>
</dbReference>
<sequence length="298" mass="33053">MEEKYLLHGPASEIITPFTENGEIDYELLEAEYEFLISNGITGLFVNGLASESLMLDVDQRVEAVQRAVKVSNGRIPVFGNLIFNSIDLAVSCMKRYEECGVDAIFITPPLVYQYTGEGLYDYFAGIASATNLPAYIYNAPETGNKVPPEVVAKLFQNIPNLRGYKDSTQDIIHQQTVIDLIGKDRHFELMAGSDAQILSTSMLGGKGVVSLITCVFPKLILELIDAIDQKDYEKAQELQGKVLRVRKALKVGPFMGAYKYVSELIGSPLGKMKAPLREVSEADKVKIKDMLVRENMI</sequence>
<proteinExistence type="inferred from homology"/>
<gene>
    <name evidence="6" type="ORF">KCX82_16155</name>
</gene>
<dbReference type="PIRSF" id="PIRSF001365">
    <property type="entry name" value="DHDPS"/>
    <property type="match status" value="1"/>
</dbReference>